<dbReference type="InterPro" id="IPR008250">
    <property type="entry name" value="ATPase_P-typ_transduc_dom_A_sf"/>
</dbReference>
<evidence type="ECO:0000256" key="2">
    <source>
        <dbReference type="ARBA" id="ARBA00022692"/>
    </source>
</evidence>
<dbReference type="SUPFAM" id="SSF81653">
    <property type="entry name" value="Calcium ATPase, transduction domain A"/>
    <property type="match status" value="1"/>
</dbReference>
<evidence type="ECO:0000256" key="5">
    <source>
        <dbReference type="SAM" id="Phobius"/>
    </source>
</evidence>
<feature type="transmembrane region" description="Helical" evidence="5">
    <location>
        <begin position="78"/>
        <end position="95"/>
    </location>
</feature>
<dbReference type="GO" id="GO:0005886">
    <property type="term" value="C:plasma membrane"/>
    <property type="evidence" value="ECO:0007669"/>
    <property type="project" value="TreeGrafter"/>
</dbReference>
<accession>X6M5B0</accession>
<feature type="transmembrane region" description="Helical" evidence="5">
    <location>
        <begin position="107"/>
        <end position="126"/>
    </location>
</feature>
<dbReference type="GO" id="GO:0030007">
    <property type="term" value="P:intracellular potassium ion homeostasis"/>
    <property type="evidence" value="ECO:0007669"/>
    <property type="project" value="TreeGrafter"/>
</dbReference>
<evidence type="ECO:0000256" key="4">
    <source>
        <dbReference type="ARBA" id="ARBA00023136"/>
    </source>
</evidence>
<dbReference type="SUPFAM" id="SSF81660">
    <property type="entry name" value="Metal cation-transporting ATPase, ATP-binding domain N"/>
    <property type="match status" value="1"/>
</dbReference>
<feature type="transmembrane region" description="Helical" evidence="5">
    <location>
        <begin position="760"/>
        <end position="786"/>
    </location>
</feature>
<dbReference type="InterPro" id="IPR050510">
    <property type="entry name" value="Cation_transp_ATPase_P-type"/>
</dbReference>
<dbReference type="InterPro" id="IPR023214">
    <property type="entry name" value="HAD_sf"/>
</dbReference>
<proteinExistence type="predicted"/>
<dbReference type="Gene3D" id="2.70.150.10">
    <property type="entry name" value="Calcium-transporting ATPase, cytoplasmic transduction domain A"/>
    <property type="match status" value="1"/>
</dbReference>
<dbReference type="SUPFAM" id="SSF81665">
    <property type="entry name" value="Calcium ATPase, transmembrane domain M"/>
    <property type="match status" value="1"/>
</dbReference>
<dbReference type="GO" id="GO:1902600">
    <property type="term" value="P:proton transmembrane transport"/>
    <property type="evidence" value="ECO:0007669"/>
    <property type="project" value="TreeGrafter"/>
</dbReference>
<dbReference type="Pfam" id="PF13246">
    <property type="entry name" value="Cation_ATPase"/>
    <property type="match status" value="1"/>
</dbReference>
<feature type="transmembrane region" description="Helical" evidence="5">
    <location>
        <begin position="838"/>
        <end position="861"/>
    </location>
</feature>
<comment type="caution">
    <text evidence="7">The sequence shown here is derived from an EMBL/GenBank/DDBJ whole genome shotgun (WGS) entry which is preliminary data.</text>
</comment>
<evidence type="ECO:0000313" key="7">
    <source>
        <dbReference type="EMBL" id="ETO09099.1"/>
    </source>
</evidence>
<gene>
    <name evidence="7" type="ORF">RFI_28285</name>
</gene>
<dbReference type="InterPro" id="IPR023298">
    <property type="entry name" value="ATPase_P-typ_TM_dom_sf"/>
</dbReference>
<dbReference type="Proteomes" id="UP000023152">
    <property type="component" value="Unassembled WGS sequence"/>
</dbReference>
<dbReference type="PANTHER" id="PTHR43294">
    <property type="entry name" value="SODIUM/POTASSIUM-TRANSPORTING ATPASE SUBUNIT ALPHA"/>
    <property type="match status" value="1"/>
</dbReference>
<protein>
    <recommendedName>
        <fullName evidence="6">P-type ATPase A domain-containing protein</fullName>
    </recommendedName>
</protein>
<keyword evidence="3 5" id="KW-1133">Transmembrane helix</keyword>
<dbReference type="InterPro" id="IPR023299">
    <property type="entry name" value="ATPase_P-typ_cyto_dom_N"/>
</dbReference>
<dbReference type="GO" id="GO:0036376">
    <property type="term" value="P:sodium ion export across plasma membrane"/>
    <property type="evidence" value="ECO:0007669"/>
    <property type="project" value="TreeGrafter"/>
</dbReference>
<reference evidence="7 8" key="1">
    <citation type="journal article" date="2013" name="Curr. Biol.">
        <title>The Genome of the Foraminiferan Reticulomyxa filosa.</title>
        <authorList>
            <person name="Glockner G."/>
            <person name="Hulsmann N."/>
            <person name="Schleicher M."/>
            <person name="Noegel A.A."/>
            <person name="Eichinger L."/>
            <person name="Gallinger C."/>
            <person name="Pawlowski J."/>
            <person name="Sierra R."/>
            <person name="Euteneuer U."/>
            <person name="Pillet L."/>
            <person name="Moustafa A."/>
            <person name="Platzer M."/>
            <person name="Groth M."/>
            <person name="Szafranski K."/>
            <person name="Schliwa M."/>
        </authorList>
    </citation>
    <scope>NUCLEOTIDE SEQUENCE [LARGE SCALE GENOMIC DNA]</scope>
</reference>
<dbReference type="PANTHER" id="PTHR43294:SF20">
    <property type="entry name" value="P-TYPE ATPASE"/>
    <property type="match status" value="1"/>
</dbReference>
<dbReference type="PRINTS" id="PR00119">
    <property type="entry name" value="CATATPASE"/>
</dbReference>
<dbReference type="OMA" id="HAFAMSK"/>
<evidence type="ECO:0000313" key="8">
    <source>
        <dbReference type="Proteomes" id="UP000023152"/>
    </source>
</evidence>
<dbReference type="GO" id="GO:0000166">
    <property type="term" value="F:nucleotide binding"/>
    <property type="evidence" value="ECO:0007669"/>
    <property type="project" value="InterPro"/>
</dbReference>
<dbReference type="Gene3D" id="3.40.1110.10">
    <property type="entry name" value="Calcium-transporting ATPase, cytoplasmic domain N"/>
    <property type="match status" value="1"/>
</dbReference>
<dbReference type="AlphaFoldDB" id="X6M5B0"/>
<evidence type="ECO:0000259" key="6">
    <source>
        <dbReference type="Pfam" id="PF00122"/>
    </source>
</evidence>
<dbReference type="InterPro" id="IPR036412">
    <property type="entry name" value="HAD-like_sf"/>
</dbReference>
<dbReference type="Gene3D" id="3.40.50.1000">
    <property type="entry name" value="HAD superfamily/HAD-like"/>
    <property type="match status" value="1"/>
</dbReference>
<dbReference type="GO" id="GO:1990573">
    <property type="term" value="P:potassium ion import across plasma membrane"/>
    <property type="evidence" value="ECO:0007669"/>
    <property type="project" value="TreeGrafter"/>
</dbReference>
<keyword evidence="8" id="KW-1185">Reference proteome</keyword>
<feature type="transmembrane region" description="Helical" evidence="5">
    <location>
        <begin position="792"/>
        <end position="809"/>
    </location>
</feature>
<evidence type="ECO:0000256" key="3">
    <source>
        <dbReference type="ARBA" id="ARBA00022989"/>
    </source>
</evidence>
<comment type="subcellular location">
    <subcellularLocation>
        <location evidence="1">Membrane</location>
    </subcellularLocation>
</comment>
<organism evidence="7 8">
    <name type="scientific">Reticulomyxa filosa</name>
    <dbReference type="NCBI Taxonomy" id="46433"/>
    <lineage>
        <taxon>Eukaryota</taxon>
        <taxon>Sar</taxon>
        <taxon>Rhizaria</taxon>
        <taxon>Retaria</taxon>
        <taxon>Foraminifera</taxon>
        <taxon>Monothalamids</taxon>
        <taxon>Reticulomyxidae</taxon>
        <taxon>Reticulomyxa</taxon>
    </lineage>
</organism>
<feature type="domain" description="P-type ATPase A" evidence="6">
    <location>
        <begin position="139"/>
        <end position="253"/>
    </location>
</feature>
<dbReference type="SUPFAM" id="SSF56784">
    <property type="entry name" value="HAD-like"/>
    <property type="match status" value="1"/>
</dbReference>
<dbReference type="OrthoDB" id="3352408at2759"/>
<dbReference type="InterPro" id="IPR059000">
    <property type="entry name" value="ATPase_P-type_domA"/>
</dbReference>
<dbReference type="Gene3D" id="1.20.1110.10">
    <property type="entry name" value="Calcium-transporting ATPase, transmembrane domain"/>
    <property type="match status" value="1"/>
</dbReference>
<dbReference type="EMBL" id="ASPP01024359">
    <property type="protein sequence ID" value="ETO09099.1"/>
    <property type="molecule type" value="Genomic_DNA"/>
</dbReference>
<keyword evidence="2 5" id="KW-0812">Transmembrane</keyword>
<evidence type="ECO:0000256" key="1">
    <source>
        <dbReference type="ARBA" id="ARBA00004370"/>
    </source>
</evidence>
<dbReference type="GO" id="GO:0005391">
    <property type="term" value="F:P-type sodium:potassium-exchanging transporter activity"/>
    <property type="evidence" value="ECO:0007669"/>
    <property type="project" value="TreeGrafter"/>
</dbReference>
<sequence length="889" mass="100994">MNADKIKIDQFQTIKDVLEFFGTDPVTGFTWQQVQKNLFVYGAKSLECMVNANKQKKECTCRWEPSFTSRFFMQFGDLWKFMFAATVLLVLVALARDRPFAEVVSNSVVTLLLLIGDSLVGVWYDVWLDQIVENVRGVNETTATTIRDNKVQEVKYNLLVPGDLLLISAGDVVPADCWISSLESGVLECDESVITGDVQPIRKWSEDTFESERNFGHDHERRKKKKKESIITRGKCRGIVIATGENTYAHRLQSGFLRPDEIGFEAILEKQMKWLWDGAFVAGVLACLLNQDRAYDMFDCCHFVLALVFAATPERLEAILHICLMLHAFAMSKHKVFIKNLYSMCQLVFADVICSDLTALLAVDETTPSKVMTVGSVDSNGVQLHWYKVTSDTSDANGGVIDLQVNECLSFPCKKPSLQWISKTLNHIKIKNEKKDENSDWDWKARAIERALQVLVQKLGLPRTDADADAGCELNEQSNVYGSVNEYWHKHTKREKVTRLSGVRNSVSVYVRDVETNDGWLLVKAPLQDLLQQCAHVFADNQVTTLTDICKREILQAYHELNCEGLHTLGIAFRSLGQTTKGVLNTKNNLTFIGMIGMYTPPRQRLEKALQICKQSNIHVIVTTNENKRVAEDMARRIGLFNCDQDLSGASFVGKHLMEWYQAQQDDVIQYSPLLLFSQLASYHKRYLLLSAHRHGRVAVMTATEMQDIHWLRYTNNNGIGCGAQAVRHHSNVVLTSNAFDHLVDVIMEAKMAFRHIQKLIFFVFYSNIAKVLYVCFCAILGFPLLFTSNQLLMLTLVIEGLFTTAYAFKRKQEKTMTLQNIAVSSTSQHNLIDRWTFLRCALFAAHTALAAVFAFCWWFCWYSNGPHVAFQQLTHFHLCGQSDDTARF</sequence>
<dbReference type="Pfam" id="PF00122">
    <property type="entry name" value="E1-E2_ATPase"/>
    <property type="match status" value="1"/>
</dbReference>
<name>X6M5B0_RETFI</name>
<keyword evidence="4 5" id="KW-0472">Membrane</keyword>
<dbReference type="GO" id="GO:0006883">
    <property type="term" value="P:intracellular sodium ion homeostasis"/>
    <property type="evidence" value="ECO:0007669"/>
    <property type="project" value="TreeGrafter"/>
</dbReference>